<proteinExistence type="predicted"/>
<reference evidence="1 2" key="1">
    <citation type="journal article" date="2019" name="Sci. Rep.">
        <title>Orb-weaving spider Araneus ventricosus genome elucidates the spidroin gene catalogue.</title>
        <authorList>
            <person name="Kono N."/>
            <person name="Nakamura H."/>
            <person name="Ohtoshi R."/>
            <person name="Moran D.A.P."/>
            <person name="Shinohara A."/>
            <person name="Yoshida Y."/>
            <person name="Fujiwara M."/>
            <person name="Mori M."/>
            <person name="Tomita M."/>
            <person name="Arakawa K."/>
        </authorList>
    </citation>
    <scope>NUCLEOTIDE SEQUENCE [LARGE SCALE GENOMIC DNA]</scope>
</reference>
<name>A0A4Y2C2E4_ARAVE</name>
<dbReference type="EMBL" id="BGPR01000141">
    <property type="protein sequence ID" value="GBL98572.1"/>
    <property type="molecule type" value="Genomic_DNA"/>
</dbReference>
<accession>A0A4Y2C2E4</accession>
<evidence type="ECO:0000313" key="1">
    <source>
        <dbReference type="EMBL" id="GBL98572.1"/>
    </source>
</evidence>
<keyword evidence="2" id="KW-1185">Reference proteome</keyword>
<organism evidence="1 2">
    <name type="scientific">Araneus ventricosus</name>
    <name type="common">Orbweaver spider</name>
    <name type="synonym">Epeira ventricosa</name>
    <dbReference type="NCBI Taxonomy" id="182803"/>
    <lineage>
        <taxon>Eukaryota</taxon>
        <taxon>Metazoa</taxon>
        <taxon>Ecdysozoa</taxon>
        <taxon>Arthropoda</taxon>
        <taxon>Chelicerata</taxon>
        <taxon>Arachnida</taxon>
        <taxon>Araneae</taxon>
        <taxon>Araneomorphae</taxon>
        <taxon>Entelegynae</taxon>
        <taxon>Araneoidea</taxon>
        <taxon>Araneidae</taxon>
        <taxon>Araneus</taxon>
    </lineage>
</organism>
<dbReference type="Proteomes" id="UP000499080">
    <property type="component" value="Unassembled WGS sequence"/>
</dbReference>
<evidence type="ECO:0000313" key="2">
    <source>
        <dbReference type="Proteomes" id="UP000499080"/>
    </source>
</evidence>
<dbReference type="AlphaFoldDB" id="A0A4Y2C2E4"/>
<gene>
    <name evidence="1" type="ORF">AVEN_19644_1</name>
</gene>
<sequence length="103" mass="12019">METKTYHVQCQKQVFHALSEFPQSNIGSRKLLFGDIGVMCKVAQGNYQSTVSLEEEKEQEEREKHVLRIRGKLSERRTPIARHVQTMTFLVENIFAEKYFATL</sequence>
<comment type="caution">
    <text evidence="1">The sequence shown here is derived from an EMBL/GenBank/DDBJ whole genome shotgun (WGS) entry which is preliminary data.</text>
</comment>
<protein>
    <submittedName>
        <fullName evidence="1">Uncharacterized protein</fullName>
    </submittedName>
</protein>